<dbReference type="Gene3D" id="2.30.42.10">
    <property type="match status" value="2"/>
</dbReference>
<evidence type="ECO:0000256" key="8">
    <source>
        <dbReference type="ARBA" id="ARBA00022825"/>
    </source>
</evidence>
<dbReference type="GO" id="GO:0042597">
    <property type="term" value="C:periplasmic space"/>
    <property type="evidence" value="ECO:0007669"/>
    <property type="project" value="UniProtKB-SubCell"/>
</dbReference>
<feature type="active site" description="Charge relay system" evidence="9">
    <location>
        <position position="114"/>
    </location>
</feature>
<reference evidence="13 14" key="1">
    <citation type="submission" date="2017-09" db="EMBL/GenBank/DDBJ databases">
        <title>Comparative genomics of rhizobia isolated from Phaseolus vulgaris in China.</title>
        <authorList>
            <person name="Tong W."/>
        </authorList>
    </citation>
    <scope>NUCLEOTIDE SEQUENCE [LARGE SCALE GENOMIC DNA]</scope>
    <source>
        <strain evidence="13 14">C5</strain>
    </source>
</reference>
<dbReference type="NCBIfam" id="TIGR02037">
    <property type="entry name" value="degP_htrA_DO"/>
    <property type="match status" value="1"/>
</dbReference>
<dbReference type="SUPFAM" id="SSF50156">
    <property type="entry name" value="PDZ domain-like"/>
    <property type="match status" value="2"/>
</dbReference>
<feature type="binding site" evidence="10">
    <location>
        <begin position="216"/>
        <end position="218"/>
    </location>
    <ligand>
        <name>substrate</name>
    </ligand>
</feature>
<evidence type="ECO:0000256" key="3">
    <source>
        <dbReference type="ARBA" id="ARBA00022670"/>
    </source>
</evidence>
<keyword evidence="4 11" id="KW-0732">Signal</keyword>
<protein>
    <submittedName>
        <fullName evidence="13">Serine endoprotease DegQ</fullName>
    </submittedName>
</protein>
<sequence>MSDPAPRFRTIAASAAIAACAILFTVAPVFAQTLAPAASSVNLPTLAPMLERVTPAVVNIAVVSRSPTNNNPLYNDPYFRRYFNLPEQQPQARMSAGSGVIVDAANGYVLTNHHVVNGGSEISVTLKDGRQLRAKLIGSDKETDIALLQIDAKNLTAIQIGDSDALKVGDYVVAIGNPFGLGQTVTSGIVSALGRSGLNIEGYEDFIQTDASINPGNSGGALVTLDGKLIGVNTAILSPAGANVGIGFAVPSSIAASVMNQLTAHGEVQRGRLGIGIQDLTPDLAEALNLGGLRGALVANVEPGSAADRTGVKTGDVVTAFDGRPVRGATDLRNRIGLTPAGSKIRLTVKRGDDQREIEVPIESEDRASGDFSATPLDGAKLRNASAAESGVAGVSGVVIESVDAGSVADRAGLRAGDVVVAVNRIPVTSVAELRRAISKKTAIATLELFRDGARFLLVIR</sequence>
<dbReference type="Proteomes" id="UP000220768">
    <property type="component" value="Unassembled WGS sequence"/>
</dbReference>
<dbReference type="Pfam" id="PF13365">
    <property type="entry name" value="Trypsin_2"/>
    <property type="match status" value="1"/>
</dbReference>
<keyword evidence="5" id="KW-0677">Repeat</keyword>
<accession>A0A2A6J6I7</accession>
<dbReference type="SMART" id="SM00228">
    <property type="entry name" value="PDZ"/>
    <property type="match status" value="2"/>
</dbReference>
<evidence type="ECO:0000256" key="9">
    <source>
        <dbReference type="PIRSR" id="PIRSR611782-1"/>
    </source>
</evidence>
<dbReference type="InterPro" id="IPR009003">
    <property type="entry name" value="Peptidase_S1_PA"/>
</dbReference>
<dbReference type="PANTHER" id="PTHR22939:SF129">
    <property type="entry name" value="SERINE PROTEASE HTRA2, MITOCHONDRIAL"/>
    <property type="match status" value="1"/>
</dbReference>
<evidence type="ECO:0000256" key="10">
    <source>
        <dbReference type="PIRSR" id="PIRSR611782-2"/>
    </source>
</evidence>
<evidence type="ECO:0000256" key="1">
    <source>
        <dbReference type="ARBA" id="ARBA00004418"/>
    </source>
</evidence>
<dbReference type="PANTHER" id="PTHR22939">
    <property type="entry name" value="SERINE PROTEASE FAMILY S1C HTRA-RELATED"/>
    <property type="match status" value="1"/>
</dbReference>
<dbReference type="EMBL" id="NWSV01000023">
    <property type="protein sequence ID" value="PDT01484.1"/>
    <property type="molecule type" value="Genomic_DNA"/>
</dbReference>
<dbReference type="SUPFAM" id="SSF50494">
    <property type="entry name" value="Trypsin-like serine proteases"/>
    <property type="match status" value="1"/>
</dbReference>
<evidence type="ECO:0000256" key="6">
    <source>
        <dbReference type="ARBA" id="ARBA00022764"/>
    </source>
</evidence>
<dbReference type="RefSeq" id="WP_097614859.1">
    <property type="nucleotide sequence ID" value="NZ_NWSV01000023.1"/>
</dbReference>
<keyword evidence="7" id="KW-0378">Hydrolase</keyword>
<evidence type="ECO:0000313" key="13">
    <source>
        <dbReference type="EMBL" id="PDT01484.1"/>
    </source>
</evidence>
<dbReference type="InterPro" id="IPR041489">
    <property type="entry name" value="PDZ_6"/>
</dbReference>
<feature type="domain" description="PDZ" evidence="12">
    <location>
        <begin position="359"/>
        <end position="453"/>
    </location>
</feature>
<dbReference type="CDD" id="cd10839">
    <property type="entry name" value="cpPDZ1_DegP-like"/>
    <property type="match status" value="1"/>
</dbReference>
<keyword evidence="3 13" id="KW-0645">Protease</keyword>
<dbReference type="PROSITE" id="PS51257">
    <property type="entry name" value="PROKAR_LIPOPROTEIN"/>
    <property type="match status" value="1"/>
</dbReference>
<evidence type="ECO:0000256" key="4">
    <source>
        <dbReference type="ARBA" id="ARBA00022729"/>
    </source>
</evidence>
<dbReference type="InterPro" id="IPR001940">
    <property type="entry name" value="Peptidase_S1C"/>
</dbReference>
<comment type="subcellular location">
    <subcellularLocation>
        <location evidence="1">Periplasm</location>
    </subcellularLocation>
</comment>
<gene>
    <name evidence="13" type="ORF">CO666_25685</name>
</gene>
<feature type="signal peptide" evidence="11">
    <location>
        <begin position="1"/>
        <end position="31"/>
    </location>
</feature>
<evidence type="ECO:0000256" key="5">
    <source>
        <dbReference type="ARBA" id="ARBA00022737"/>
    </source>
</evidence>
<evidence type="ECO:0000256" key="11">
    <source>
        <dbReference type="SAM" id="SignalP"/>
    </source>
</evidence>
<comment type="caution">
    <text evidence="13">The sequence shown here is derived from an EMBL/GenBank/DDBJ whole genome shotgun (WGS) entry which is preliminary data.</text>
</comment>
<comment type="similarity">
    <text evidence="2">Belongs to the peptidase S1C family.</text>
</comment>
<keyword evidence="14" id="KW-1185">Reference proteome</keyword>
<feature type="binding site" evidence="10">
    <location>
        <position position="114"/>
    </location>
    <ligand>
        <name>substrate</name>
    </ligand>
</feature>
<dbReference type="AlphaFoldDB" id="A0A2A6J6I7"/>
<dbReference type="FunFam" id="2.40.10.10:FF:000001">
    <property type="entry name" value="Periplasmic serine protease DegS"/>
    <property type="match status" value="1"/>
</dbReference>
<evidence type="ECO:0000256" key="7">
    <source>
        <dbReference type="ARBA" id="ARBA00022801"/>
    </source>
</evidence>
<feature type="binding site" evidence="10">
    <location>
        <position position="144"/>
    </location>
    <ligand>
        <name>substrate</name>
    </ligand>
</feature>
<evidence type="ECO:0000256" key="2">
    <source>
        <dbReference type="ARBA" id="ARBA00010541"/>
    </source>
</evidence>
<evidence type="ECO:0000313" key="14">
    <source>
        <dbReference type="Proteomes" id="UP000220768"/>
    </source>
</evidence>
<dbReference type="GO" id="GO:0006508">
    <property type="term" value="P:proteolysis"/>
    <property type="evidence" value="ECO:0007669"/>
    <property type="project" value="UniProtKB-KW"/>
</dbReference>
<keyword evidence="6" id="KW-0574">Periplasm</keyword>
<proteinExistence type="inferred from homology"/>
<evidence type="ECO:0000259" key="12">
    <source>
        <dbReference type="PROSITE" id="PS50106"/>
    </source>
</evidence>
<dbReference type="Pfam" id="PF17820">
    <property type="entry name" value="PDZ_6"/>
    <property type="match status" value="1"/>
</dbReference>
<dbReference type="InterPro" id="IPR011782">
    <property type="entry name" value="Pept_S1C_Do"/>
</dbReference>
<name>A0A2A6J6I7_9HYPH</name>
<feature type="active site" description="Charge relay system" evidence="9">
    <location>
        <position position="144"/>
    </location>
</feature>
<feature type="active site" description="Charge relay system" evidence="9">
    <location>
        <position position="218"/>
    </location>
</feature>
<organism evidence="13 14">
    <name type="scientific">Rhizobium chutanense</name>
    <dbReference type="NCBI Taxonomy" id="2035448"/>
    <lineage>
        <taxon>Bacteria</taxon>
        <taxon>Pseudomonadati</taxon>
        <taxon>Pseudomonadota</taxon>
        <taxon>Alphaproteobacteria</taxon>
        <taxon>Hyphomicrobiales</taxon>
        <taxon>Rhizobiaceae</taxon>
        <taxon>Rhizobium/Agrobacterium group</taxon>
        <taxon>Rhizobium</taxon>
    </lineage>
</organism>
<dbReference type="Pfam" id="PF13180">
    <property type="entry name" value="PDZ_2"/>
    <property type="match status" value="1"/>
</dbReference>
<dbReference type="PROSITE" id="PS50106">
    <property type="entry name" value="PDZ"/>
    <property type="match status" value="2"/>
</dbReference>
<keyword evidence="8" id="KW-0720">Serine protease</keyword>
<feature type="domain" description="PDZ" evidence="12">
    <location>
        <begin position="270"/>
        <end position="353"/>
    </location>
</feature>
<dbReference type="GO" id="GO:0004252">
    <property type="term" value="F:serine-type endopeptidase activity"/>
    <property type="evidence" value="ECO:0007669"/>
    <property type="project" value="InterPro"/>
</dbReference>
<feature type="chain" id="PRO_5039718922" evidence="11">
    <location>
        <begin position="32"/>
        <end position="461"/>
    </location>
</feature>
<dbReference type="InterPro" id="IPR001478">
    <property type="entry name" value="PDZ"/>
</dbReference>
<dbReference type="Gene3D" id="2.40.10.120">
    <property type="match status" value="1"/>
</dbReference>
<dbReference type="InterPro" id="IPR036034">
    <property type="entry name" value="PDZ_sf"/>
</dbReference>
<dbReference type="PRINTS" id="PR00834">
    <property type="entry name" value="PROTEASES2C"/>
</dbReference>